<evidence type="ECO:0000313" key="2">
    <source>
        <dbReference type="Proteomes" id="UP000244005"/>
    </source>
</evidence>
<name>A0A2R6XSU3_MARPO</name>
<dbReference type="Proteomes" id="UP000244005">
    <property type="component" value="Unassembled WGS sequence"/>
</dbReference>
<accession>A0A2R6XSU3</accession>
<gene>
    <name evidence="1" type="ORF">MARPO_0003s0053</name>
</gene>
<sequence length="73" mass="8510">MSLWKKIVPVTQIPLRSPGSTCRVKMHRHEAGDMLHPHDLRCVSMGKKNEWVVHIERTKERRLREGGREGGNR</sequence>
<proteinExistence type="predicted"/>
<keyword evidence="2" id="KW-1185">Reference proteome</keyword>
<dbReference type="EMBL" id="KZ772675">
    <property type="protein sequence ID" value="PTQ49150.1"/>
    <property type="molecule type" value="Genomic_DNA"/>
</dbReference>
<dbReference type="Gramene" id="Mp7g10340.1">
    <property type="protein sequence ID" value="Mp7g10340.1.cds1"/>
    <property type="gene ID" value="Mp7g10340"/>
</dbReference>
<organism evidence="1 2">
    <name type="scientific">Marchantia polymorpha</name>
    <name type="common">Common liverwort</name>
    <name type="synonym">Marchantia aquatica</name>
    <dbReference type="NCBI Taxonomy" id="3197"/>
    <lineage>
        <taxon>Eukaryota</taxon>
        <taxon>Viridiplantae</taxon>
        <taxon>Streptophyta</taxon>
        <taxon>Embryophyta</taxon>
        <taxon>Marchantiophyta</taxon>
        <taxon>Marchantiopsida</taxon>
        <taxon>Marchantiidae</taxon>
        <taxon>Marchantiales</taxon>
        <taxon>Marchantiaceae</taxon>
        <taxon>Marchantia</taxon>
    </lineage>
</organism>
<evidence type="ECO:0000313" key="1">
    <source>
        <dbReference type="EMBL" id="PTQ49150.1"/>
    </source>
</evidence>
<reference evidence="2" key="1">
    <citation type="journal article" date="2017" name="Cell">
        <title>Insights into land plant evolution garnered from the Marchantia polymorpha genome.</title>
        <authorList>
            <person name="Bowman J.L."/>
            <person name="Kohchi T."/>
            <person name="Yamato K.T."/>
            <person name="Jenkins J."/>
            <person name="Shu S."/>
            <person name="Ishizaki K."/>
            <person name="Yamaoka S."/>
            <person name="Nishihama R."/>
            <person name="Nakamura Y."/>
            <person name="Berger F."/>
            <person name="Adam C."/>
            <person name="Aki S.S."/>
            <person name="Althoff F."/>
            <person name="Araki T."/>
            <person name="Arteaga-Vazquez M.A."/>
            <person name="Balasubrmanian S."/>
            <person name="Barry K."/>
            <person name="Bauer D."/>
            <person name="Boehm C.R."/>
            <person name="Briginshaw L."/>
            <person name="Caballero-Perez J."/>
            <person name="Catarino B."/>
            <person name="Chen F."/>
            <person name="Chiyoda S."/>
            <person name="Chovatia M."/>
            <person name="Davies K.M."/>
            <person name="Delmans M."/>
            <person name="Demura T."/>
            <person name="Dierschke T."/>
            <person name="Dolan L."/>
            <person name="Dorantes-Acosta A.E."/>
            <person name="Eklund D.M."/>
            <person name="Florent S.N."/>
            <person name="Flores-Sandoval E."/>
            <person name="Fujiyama A."/>
            <person name="Fukuzawa H."/>
            <person name="Galik B."/>
            <person name="Grimanelli D."/>
            <person name="Grimwood J."/>
            <person name="Grossniklaus U."/>
            <person name="Hamada T."/>
            <person name="Haseloff J."/>
            <person name="Hetherington A.J."/>
            <person name="Higo A."/>
            <person name="Hirakawa Y."/>
            <person name="Hundley H.N."/>
            <person name="Ikeda Y."/>
            <person name="Inoue K."/>
            <person name="Inoue S.I."/>
            <person name="Ishida S."/>
            <person name="Jia Q."/>
            <person name="Kakita M."/>
            <person name="Kanazawa T."/>
            <person name="Kawai Y."/>
            <person name="Kawashima T."/>
            <person name="Kennedy M."/>
            <person name="Kinose K."/>
            <person name="Kinoshita T."/>
            <person name="Kohara Y."/>
            <person name="Koide E."/>
            <person name="Komatsu K."/>
            <person name="Kopischke S."/>
            <person name="Kubo M."/>
            <person name="Kyozuka J."/>
            <person name="Lagercrantz U."/>
            <person name="Lin S.S."/>
            <person name="Lindquist E."/>
            <person name="Lipzen A.M."/>
            <person name="Lu C.W."/>
            <person name="De Luna E."/>
            <person name="Martienssen R.A."/>
            <person name="Minamino N."/>
            <person name="Mizutani M."/>
            <person name="Mizutani M."/>
            <person name="Mochizuki N."/>
            <person name="Monte I."/>
            <person name="Mosher R."/>
            <person name="Nagasaki H."/>
            <person name="Nakagami H."/>
            <person name="Naramoto S."/>
            <person name="Nishitani K."/>
            <person name="Ohtani M."/>
            <person name="Okamoto T."/>
            <person name="Okumura M."/>
            <person name="Phillips J."/>
            <person name="Pollak B."/>
            <person name="Reinders A."/>
            <person name="Rovekamp M."/>
            <person name="Sano R."/>
            <person name="Sawa S."/>
            <person name="Schmid M.W."/>
            <person name="Shirakawa M."/>
            <person name="Solano R."/>
            <person name="Spunde A."/>
            <person name="Suetsugu N."/>
            <person name="Sugano S."/>
            <person name="Sugiyama A."/>
            <person name="Sun R."/>
            <person name="Suzuki Y."/>
            <person name="Takenaka M."/>
            <person name="Takezawa D."/>
            <person name="Tomogane H."/>
            <person name="Tsuzuki M."/>
            <person name="Ueda T."/>
            <person name="Umeda M."/>
            <person name="Ward J.M."/>
            <person name="Watanabe Y."/>
            <person name="Yazaki K."/>
            <person name="Yokoyama R."/>
            <person name="Yoshitake Y."/>
            <person name="Yotsui I."/>
            <person name="Zachgo S."/>
            <person name="Schmutz J."/>
        </authorList>
    </citation>
    <scope>NUCLEOTIDE SEQUENCE [LARGE SCALE GENOMIC DNA]</scope>
    <source>
        <strain evidence="2">Tak-1</strain>
    </source>
</reference>
<protein>
    <submittedName>
        <fullName evidence="1">Uncharacterized protein</fullName>
    </submittedName>
</protein>
<dbReference type="AlphaFoldDB" id="A0A2R6XSU3"/>